<dbReference type="EMBL" id="JAODYY010000008">
    <property type="protein sequence ID" value="MDH0125632.1"/>
    <property type="molecule type" value="Genomic_DNA"/>
</dbReference>
<evidence type="ECO:0000313" key="2">
    <source>
        <dbReference type="Proteomes" id="UP001158087"/>
    </source>
</evidence>
<gene>
    <name evidence="1" type="ORF">N7376_16620</name>
</gene>
<dbReference type="AlphaFoldDB" id="A0AA42KUK0"/>
<dbReference type="Proteomes" id="UP001158087">
    <property type="component" value="Unassembled WGS sequence"/>
</dbReference>
<sequence>MYFCFVDESGTAPSKPNLNKPYFTLGAVIINCADWPILHKNVHGFRVQNKIHGELKWRYFSPHNSDKGNPLLGKDAGERKALSRQFNQLLCKAPITIIASITDVDAAFQYNSVNGQQDLYHFAYKPITERFQYFLQEKKDLGIVVADHRSHDNDRLFRAHHQTLVGSNGKTISKYDRLIEGLFLQDSCMSIGIQVADYVAGAIHRAYAVGDGEYAAQLKKKIRNRDGKFVGYGLIHHPNGTFDPKKAIKKDAG</sequence>
<comment type="caution">
    <text evidence="1">The sequence shown here is derived from an EMBL/GenBank/DDBJ whole genome shotgun (WGS) entry which is preliminary data.</text>
</comment>
<organism evidence="1 2">
    <name type="scientific">Brucella intermedia GD04153</name>
    <dbReference type="NCBI Taxonomy" id="2975438"/>
    <lineage>
        <taxon>Bacteria</taxon>
        <taxon>Pseudomonadati</taxon>
        <taxon>Pseudomonadota</taxon>
        <taxon>Alphaproteobacteria</taxon>
        <taxon>Hyphomicrobiales</taxon>
        <taxon>Brucellaceae</taxon>
        <taxon>Brucella/Ochrobactrum group</taxon>
        <taxon>Brucella</taxon>
    </lineage>
</organism>
<accession>A0AA42KUK0</accession>
<dbReference type="Pfam" id="PF12686">
    <property type="entry name" value="DUF3800"/>
    <property type="match status" value="1"/>
</dbReference>
<evidence type="ECO:0000313" key="1">
    <source>
        <dbReference type="EMBL" id="MDH0125632.1"/>
    </source>
</evidence>
<proteinExistence type="predicted"/>
<name>A0AA42KUK0_9HYPH</name>
<dbReference type="InterPro" id="IPR024524">
    <property type="entry name" value="DUF3800"/>
</dbReference>
<reference evidence="1" key="1">
    <citation type="submission" date="2022-09" db="EMBL/GenBank/DDBJ databases">
        <title>Intensive care unit water sources are persistently colonized with multi-drug resistant bacteria and are the site of extensive horizontal gene transfer of antibiotic resistance genes.</title>
        <authorList>
            <person name="Diorio-Toth L."/>
        </authorList>
    </citation>
    <scope>NUCLEOTIDE SEQUENCE</scope>
    <source>
        <strain evidence="1">GD04153</strain>
    </source>
</reference>
<protein>
    <submittedName>
        <fullName evidence="1">DUF3800 domain-containing protein</fullName>
    </submittedName>
</protein>